<comment type="caution">
    <text evidence="3">The sequence shown here is derived from an EMBL/GenBank/DDBJ whole genome shotgun (WGS) entry which is preliminary data.</text>
</comment>
<dbReference type="CDD" id="cd02208">
    <property type="entry name" value="cupin_RmlC-like"/>
    <property type="match status" value="1"/>
</dbReference>
<evidence type="ECO:0000313" key="4">
    <source>
        <dbReference type="Proteomes" id="UP000529637"/>
    </source>
</evidence>
<dbReference type="InterPro" id="IPR014710">
    <property type="entry name" value="RmlC-like_jellyroll"/>
</dbReference>
<evidence type="ECO:0000256" key="1">
    <source>
        <dbReference type="SAM" id="SignalP"/>
    </source>
</evidence>
<dbReference type="AlphaFoldDB" id="A0A7Y6NS88"/>
<dbReference type="InterPro" id="IPR011051">
    <property type="entry name" value="RmlC_Cupin_sf"/>
</dbReference>
<dbReference type="EMBL" id="JABWMJ010000012">
    <property type="protein sequence ID" value="NUZ08384.1"/>
    <property type="molecule type" value="Genomic_DNA"/>
</dbReference>
<name>A0A7Y6NS88_9BURK</name>
<dbReference type="Proteomes" id="UP000529637">
    <property type="component" value="Unassembled WGS sequence"/>
</dbReference>
<dbReference type="Gene3D" id="2.60.120.10">
    <property type="entry name" value="Jelly Rolls"/>
    <property type="match status" value="2"/>
</dbReference>
<keyword evidence="1" id="KW-0732">Signal</keyword>
<dbReference type="InterPro" id="IPR058094">
    <property type="entry name" value="Ig-like_OmpL47-like"/>
</dbReference>
<reference evidence="3 4" key="1">
    <citation type="submission" date="2020-06" db="EMBL/GenBank/DDBJ databases">
        <title>Schlegella sp. ID0723 isolated from air conditioner.</title>
        <authorList>
            <person name="Kim D.Y."/>
            <person name="Kim D.-U."/>
        </authorList>
    </citation>
    <scope>NUCLEOTIDE SEQUENCE [LARGE SCALE GENOMIC DNA]</scope>
    <source>
        <strain evidence="3 4">ID0723</strain>
    </source>
</reference>
<sequence>MRNIWKGGLAILGAIAINTVAMTQAHAQNYWSPRIVASPYEINGFLNKEVTTVADVKAGKDPLVSWRQKVVEGQNLRAYYVGLKVGDSTRKRLSSDHRIGFIVWEGSIEVTVQGQPTLMAKKGTMIQVPARLEYQLKNVGTTPSLHFEVFPKEMEDFPTLIYPETAATVSALPPGQQWTLSQIGAPDTFTRLPAQNANFNFFRHYLDSPSSGEFVRDDRFFMNAIRERGNANAPTNPDIGHFHVYGEEFWFVIEGTVGFLKEGSPYSFAEAGSIIYNPPMRWHRMGTHGTDFGTRIAINGYRYGAHHLPRPNNTASTNQFAFTVVNTPPTTTPMLPNPTTNGWYLQPTVKLPAYPDANSTEDGMAYTEYWLDGAPTPVRYTGPFQISGNGQHTLVYRSVDQAGNVEDPKAVTLAVVNLPPLTLQVVPSILNLRAGGLVTTVITVPAGYDLRAWGVADIRAQGSPAVSAAYSADGRSIVATFNKAAFASVPAGSGVNITVTGQFNYNGAQAPLAASTLVQVIR</sequence>
<feature type="domain" description="Mif2/CENP-C cupin" evidence="2">
    <location>
        <begin position="76"/>
        <end position="144"/>
    </location>
</feature>
<feature type="chain" id="PRO_5031569570" description="Mif2/CENP-C cupin domain-containing protein" evidence="1">
    <location>
        <begin position="28"/>
        <end position="522"/>
    </location>
</feature>
<evidence type="ECO:0000313" key="3">
    <source>
        <dbReference type="EMBL" id="NUZ08384.1"/>
    </source>
</evidence>
<dbReference type="Pfam" id="PF11699">
    <property type="entry name" value="CENP-C_C"/>
    <property type="match status" value="1"/>
</dbReference>
<gene>
    <name evidence="3" type="ORF">HQN59_21760</name>
</gene>
<dbReference type="InterPro" id="IPR025974">
    <property type="entry name" value="Mif2/CENP-C_cupin"/>
</dbReference>
<keyword evidence="4" id="KW-1185">Reference proteome</keyword>
<dbReference type="SUPFAM" id="SSF51182">
    <property type="entry name" value="RmlC-like cupins"/>
    <property type="match status" value="2"/>
</dbReference>
<accession>A0A7Y6NS88</accession>
<protein>
    <recommendedName>
        <fullName evidence="2">Mif2/CENP-C cupin domain-containing protein</fullName>
    </recommendedName>
</protein>
<evidence type="ECO:0000259" key="2">
    <source>
        <dbReference type="Pfam" id="PF11699"/>
    </source>
</evidence>
<dbReference type="NCBIfam" id="NF047446">
    <property type="entry name" value="barrel_OmpL47"/>
    <property type="match status" value="1"/>
</dbReference>
<feature type="signal peptide" evidence="1">
    <location>
        <begin position="1"/>
        <end position="27"/>
    </location>
</feature>
<organism evidence="3 4">
    <name type="scientific">Piscinibacter koreensis</name>
    <dbReference type="NCBI Taxonomy" id="2742824"/>
    <lineage>
        <taxon>Bacteria</taxon>
        <taxon>Pseudomonadati</taxon>
        <taxon>Pseudomonadota</taxon>
        <taxon>Betaproteobacteria</taxon>
        <taxon>Burkholderiales</taxon>
        <taxon>Sphaerotilaceae</taxon>
        <taxon>Piscinibacter</taxon>
    </lineage>
</organism>
<proteinExistence type="predicted"/>